<proteinExistence type="predicted"/>
<dbReference type="EMBL" id="MN310368">
    <property type="protein sequence ID" value="QGJ79973.1"/>
    <property type="molecule type" value="Genomic_DNA"/>
</dbReference>
<keyword evidence="1" id="KW-0614">Plasmid</keyword>
<name>A0A6B7PVZ0_MORMO</name>
<sequence>MRFCDLNKDKSDYSITAIFEYNGFFTYHVQKNGEIDQVVEFDSDANVTRTSFQKNSEEEKEAIAFIRRVREKHICSVV</sequence>
<dbReference type="AlphaFoldDB" id="A0A6B7PVZ0"/>
<dbReference type="RefSeq" id="WP_205447997.1">
    <property type="nucleotide sequence ID" value="NZ_CAXONK010000017.1"/>
</dbReference>
<reference evidence="1" key="1">
    <citation type="submission" date="2019-08" db="EMBL/GenBank/DDBJ databases">
        <authorList>
            <person name="Zhou D."/>
        </authorList>
    </citation>
    <scope>NUCLEOTIDE SEQUENCE</scope>
    <source>
        <strain evidence="1">170516602</strain>
        <strain evidence="2">1712229813</strain>
        <plasmid evidence="2">p229813-KPC</plasmid>
        <plasmid evidence="1">p516602-KPC</plasmid>
    </source>
</reference>
<protein>
    <submittedName>
        <fullName evidence="1">Uncharacterized protein</fullName>
    </submittedName>
</protein>
<organism evidence="1">
    <name type="scientific">Morganella morganii</name>
    <name type="common">Proteus morganii</name>
    <dbReference type="NCBI Taxonomy" id="582"/>
    <lineage>
        <taxon>Bacteria</taxon>
        <taxon>Pseudomonadati</taxon>
        <taxon>Pseudomonadota</taxon>
        <taxon>Gammaproteobacteria</taxon>
        <taxon>Enterobacterales</taxon>
        <taxon>Morganellaceae</taxon>
        <taxon>Morganella</taxon>
    </lineage>
</organism>
<dbReference type="EMBL" id="MN310367">
    <property type="protein sequence ID" value="QFX76205.1"/>
    <property type="molecule type" value="Genomic_DNA"/>
</dbReference>
<evidence type="ECO:0000313" key="1">
    <source>
        <dbReference type="EMBL" id="QFX76205.1"/>
    </source>
</evidence>
<accession>A0A6B7PVZ0</accession>
<evidence type="ECO:0000313" key="2">
    <source>
        <dbReference type="EMBL" id="QGJ79973.1"/>
    </source>
</evidence>
<geneLocation type="plasmid" evidence="2">
    <name>p229813-KPC</name>
</geneLocation>
<geneLocation type="plasmid" evidence="1">
    <name>p516602-KPC</name>
</geneLocation>